<evidence type="ECO:0000313" key="2">
    <source>
        <dbReference type="Proteomes" id="UP001386955"/>
    </source>
</evidence>
<organism evidence="1 2">
    <name type="scientific">Psophocarpus tetragonolobus</name>
    <name type="common">Winged bean</name>
    <name type="synonym">Dolichos tetragonolobus</name>
    <dbReference type="NCBI Taxonomy" id="3891"/>
    <lineage>
        <taxon>Eukaryota</taxon>
        <taxon>Viridiplantae</taxon>
        <taxon>Streptophyta</taxon>
        <taxon>Embryophyta</taxon>
        <taxon>Tracheophyta</taxon>
        <taxon>Spermatophyta</taxon>
        <taxon>Magnoliopsida</taxon>
        <taxon>eudicotyledons</taxon>
        <taxon>Gunneridae</taxon>
        <taxon>Pentapetalae</taxon>
        <taxon>rosids</taxon>
        <taxon>fabids</taxon>
        <taxon>Fabales</taxon>
        <taxon>Fabaceae</taxon>
        <taxon>Papilionoideae</taxon>
        <taxon>50 kb inversion clade</taxon>
        <taxon>NPAAA clade</taxon>
        <taxon>indigoferoid/millettioid clade</taxon>
        <taxon>Phaseoleae</taxon>
        <taxon>Psophocarpus</taxon>
    </lineage>
</organism>
<dbReference type="PANTHER" id="PTHR43036">
    <property type="entry name" value="OSJNBB0011N17.9 PROTEIN"/>
    <property type="match status" value="1"/>
</dbReference>
<proteinExistence type="predicted"/>
<comment type="caution">
    <text evidence="1">The sequence shown here is derived from an EMBL/GenBank/DDBJ whole genome shotgun (WGS) entry which is preliminary data.</text>
</comment>
<name>A0AAN9SH11_PSOTE</name>
<dbReference type="EMBL" id="JAYMYS010000004">
    <property type="protein sequence ID" value="KAK7395781.1"/>
    <property type="molecule type" value="Genomic_DNA"/>
</dbReference>
<accession>A0AAN9SH11</accession>
<reference evidence="1 2" key="1">
    <citation type="submission" date="2024-01" db="EMBL/GenBank/DDBJ databases">
        <title>The genomes of 5 underutilized Papilionoideae crops provide insights into root nodulation and disease resistanc.</title>
        <authorList>
            <person name="Jiang F."/>
        </authorList>
    </citation>
    <scope>NUCLEOTIDE SEQUENCE [LARGE SCALE GENOMIC DNA]</scope>
    <source>
        <strain evidence="1">DUOXIRENSHENG_FW03</strain>
        <tissue evidence="1">Leaves</tissue>
    </source>
</reference>
<evidence type="ECO:0000313" key="1">
    <source>
        <dbReference type="EMBL" id="KAK7395781.1"/>
    </source>
</evidence>
<dbReference type="PANTHER" id="PTHR43036:SF2">
    <property type="entry name" value="OS04G0481300 PROTEIN"/>
    <property type="match status" value="1"/>
</dbReference>
<gene>
    <name evidence="1" type="ORF">VNO78_16351</name>
</gene>
<dbReference type="Proteomes" id="UP001386955">
    <property type="component" value="Unassembled WGS sequence"/>
</dbReference>
<sequence length="90" mass="10593">MICIRLFLHKQLQGFSFAPLLLRDVISNFNCIEFYSYPRFVTHVDDGFNATLTNLYRERLRPEMEILDLMSSWVSHLPTDVKYKKVVGHG</sequence>
<keyword evidence="2" id="KW-1185">Reference proteome</keyword>
<protein>
    <submittedName>
        <fullName evidence="1">Uncharacterized protein</fullName>
    </submittedName>
</protein>
<dbReference type="AlphaFoldDB" id="A0AAN9SH11"/>